<dbReference type="InterPro" id="IPR050569">
    <property type="entry name" value="TAAR"/>
</dbReference>
<reference evidence="12 13" key="1">
    <citation type="journal article" date="2018" name="G3 (Bethesda)">
        <title>A High-Quality Reference Genome for the Invasive Mosquitofish Gambusia affinis Using a Chicago Library.</title>
        <authorList>
            <person name="Hoffberg S.L."/>
            <person name="Troendle N.J."/>
            <person name="Glenn T.C."/>
            <person name="Mahmud O."/>
            <person name="Louha S."/>
            <person name="Chalopin D."/>
            <person name="Bennetzen J.L."/>
            <person name="Mauricio R."/>
        </authorList>
    </citation>
    <scope>NUCLEOTIDE SEQUENCE [LARGE SCALE GENOMIC DNA]</scope>
    <source>
        <strain evidence="12">NE01/NJP1002.9</strain>
        <tissue evidence="12">Muscle</tissue>
    </source>
</reference>
<keyword evidence="7" id="KW-0675">Receptor</keyword>
<evidence type="ECO:0000256" key="4">
    <source>
        <dbReference type="ARBA" id="ARBA00022989"/>
    </source>
</evidence>
<feature type="region of interest" description="Disordered" evidence="9">
    <location>
        <begin position="177"/>
        <end position="227"/>
    </location>
</feature>
<feature type="domain" description="G-protein coupled receptors family 1 profile" evidence="11">
    <location>
        <begin position="1"/>
        <end position="37"/>
    </location>
</feature>
<evidence type="ECO:0000256" key="7">
    <source>
        <dbReference type="ARBA" id="ARBA00023170"/>
    </source>
</evidence>
<name>A0A315V9B1_GAMAF</name>
<evidence type="ECO:0000256" key="2">
    <source>
        <dbReference type="ARBA" id="ARBA00022475"/>
    </source>
</evidence>
<gene>
    <name evidence="12" type="ORF">CCH79_00017164</name>
</gene>
<dbReference type="Proteomes" id="UP000250572">
    <property type="component" value="Unassembled WGS sequence"/>
</dbReference>
<keyword evidence="2" id="KW-1003">Cell membrane</keyword>
<dbReference type="EMBL" id="NHOQ01002129">
    <property type="protein sequence ID" value="PWA19406.1"/>
    <property type="molecule type" value="Genomic_DNA"/>
</dbReference>
<dbReference type="InterPro" id="IPR000276">
    <property type="entry name" value="GPCR_Rhodpsn"/>
</dbReference>
<accession>A0A315V9B1</accession>
<organism evidence="12 13">
    <name type="scientific">Gambusia affinis</name>
    <name type="common">Western mosquitofish</name>
    <name type="synonym">Heterandria affinis</name>
    <dbReference type="NCBI Taxonomy" id="33528"/>
    <lineage>
        <taxon>Eukaryota</taxon>
        <taxon>Metazoa</taxon>
        <taxon>Chordata</taxon>
        <taxon>Craniata</taxon>
        <taxon>Vertebrata</taxon>
        <taxon>Euteleostomi</taxon>
        <taxon>Actinopterygii</taxon>
        <taxon>Neopterygii</taxon>
        <taxon>Teleostei</taxon>
        <taxon>Neoteleostei</taxon>
        <taxon>Acanthomorphata</taxon>
        <taxon>Ovalentaria</taxon>
        <taxon>Atherinomorphae</taxon>
        <taxon>Cyprinodontiformes</taxon>
        <taxon>Poeciliidae</taxon>
        <taxon>Poeciliinae</taxon>
        <taxon>Gambusia</taxon>
    </lineage>
</organism>
<protein>
    <recommendedName>
        <fullName evidence="11">G-protein coupled receptors family 1 profile domain-containing protein</fullName>
    </recommendedName>
</protein>
<keyword evidence="4 10" id="KW-1133">Transmembrane helix</keyword>
<dbReference type="PANTHER" id="PTHR24249">
    <property type="entry name" value="HISTAMINE RECEPTOR-RELATED G-PROTEIN COUPLED RECEPTOR"/>
    <property type="match status" value="1"/>
</dbReference>
<dbReference type="AlphaFoldDB" id="A0A315V9B1"/>
<dbReference type="SUPFAM" id="SSF81321">
    <property type="entry name" value="Family A G protein-coupled receptor-like"/>
    <property type="match status" value="2"/>
</dbReference>
<keyword evidence="6 10" id="KW-0472">Membrane</keyword>
<evidence type="ECO:0000256" key="9">
    <source>
        <dbReference type="SAM" id="MobiDB-lite"/>
    </source>
</evidence>
<evidence type="ECO:0000259" key="11">
    <source>
        <dbReference type="PROSITE" id="PS50262"/>
    </source>
</evidence>
<sequence length="227" mass="24632">MCALYFVSDYVITSASVGTMVLISVDRYVAICHPLHYSKDAAVSASSVTFLLFYFNSTLNPLIYALFYPWFRKSVKLILTLQILKSDSSDIIVIMSETDSCDVRAHGTRLRQGYHKHSEGGGADFLVAMETSKQSHLQVFQVGDEILQTLGGSEVGGGGSGVDDAVDLCCSVACPGSSPGPPPGGTCPEQLTRDASRKNPNQIPEPPQLAPLDMKEQWLYSESLPYD</sequence>
<dbReference type="Gene3D" id="1.20.1070.10">
    <property type="entry name" value="Rhodopsin 7-helix transmembrane proteins"/>
    <property type="match status" value="2"/>
</dbReference>
<evidence type="ECO:0000313" key="12">
    <source>
        <dbReference type="EMBL" id="PWA19406.1"/>
    </source>
</evidence>
<evidence type="ECO:0000256" key="8">
    <source>
        <dbReference type="ARBA" id="ARBA00023224"/>
    </source>
</evidence>
<keyword evidence="5" id="KW-0297">G-protein coupled receptor</keyword>
<keyword evidence="8" id="KW-0807">Transducer</keyword>
<dbReference type="Pfam" id="PF00001">
    <property type="entry name" value="7tm_1"/>
    <property type="match status" value="1"/>
</dbReference>
<dbReference type="PANTHER" id="PTHR24249:SF381">
    <property type="entry name" value="TRACE AMINE ASSOCIATED RECEPTOR 19P-RELATED"/>
    <property type="match status" value="1"/>
</dbReference>
<dbReference type="GO" id="GO:0001594">
    <property type="term" value="F:trace-amine receptor activity"/>
    <property type="evidence" value="ECO:0007669"/>
    <property type="project" value="TreeGrafter"/>
</dbReference>
<dbReference type="PROSITE" id="PS50262">
    <property type="entry name" value="G_PROTEIN_RECEP_F1_2"/>
    <property type="match status" value="1"/>
</dbReference>
<comment type="caution">
    <text evidence="12">The sequence shown here is derived from an EMBL/GenBank/DDBJ whole genome shotgun (WGS) entry which is preliminary data.</text>
</comment>
<evidence type="ECO:0000256" key="6">
    <source>
        <dbReference type="ARBA" id="ARBA00023136"/>
    </source>
</evidence>
<keyword evidence="13" id="KW-1185">Reference proteome</keyword>
<dbReference type="GO" id="GO:0005886">
    <property type="term" value="C:plasma membrane"/>
    <property type="evidence" value="ECO:0007669"/>
    <property type="project" value="UniProtKB-SubCell"/>
</dbReference>
<proteinExistence type="predicted"/>
<feature type="transmembrane region" description="Helical" evidence="10">
    <location>
        <begin position="51"/>
        <end position="71"/>
    </location>
</feature>
<dbReference type="InterPro" id="IPR017452">
    <property type="entry name" value="GPCR_Rhodpsn_7TM"/>
</dbReference>
<evidence type="ECO:0000313" key="13">
    <source>
        <dbReference type="Proteomes" id="UP000250572"/>
    </source>
</evidence>
<evidence type="ECO:0000256" key="5">
    <source>
        <dbReference type="ARBA" id="ARBA00023040"/>
    </source>
</evidence>
<dbReference type="PROSITE" id="PS00237">
    <property type="entry name" value="G_PROTEIN_RECEP_F1_1"/>
    <property type="match status" value="1"/>
</dbReference>
<dbReference type="STRING" id="33528.ENSGAFP00000009050"/>
<evidence type="ECO:0000256" key="3">
    <source>
        <dbReference type="ARBA" id="ARBA00022692"/>
    </source>
</evidence>
<keyword evidence="3 10" id="KW-0812">Transmembrane</keyword>
<evidence type="ECO:0000256" key="10">
    <source>
        <dbReference type="SAM" id="Phobius"/>
    </source>
</evidence>
<evidence type="ECO:0000256" key="1">
    <source>
        <dbReference type="ARBA" id="ARBA00004651"/>
    </source>
</evidence>
<comment type="subcellular location">
    <subcellularLocation>
        <location evidence="1">Cell membrane</location>
        <topology evidence="1">Multi-pass membrane protein</topology>
    </subcellularLocation>
</comment>